<evidence type="ECO:0000313" key="2">
    <source>
        <dbReference type="EMBL" id="KAF8792504.1"/>
    </source>
</evidence>
<evidence type="ECO:0000256" key="1">
    <source>
        <dbReference type="SAM" id="MobiDB-lite"/>
    </source>
</evidence>
<feature type="region of interest" description="Disordered" evidence="1">
    <location>
        <begin position="43"/>
        <end position="64"/>
    </location>
</feature>
<keyword evidence="3" id="KW-1185">Reference proteome</keyword>
<dbReference type="AlphaFoldDB" id="A0A8T0FMT7"/>
<accession>A0A8T0FMT7</accession>
<dbReference type="EMBL" id="JABXBU010000003">
    <property type="protein sequence ID" value="KAF8792504.1"/>
    <property type="molecule type" value="Genomic_DNA"/>
</dbReference>
<organism evidence="2 3">
    <name type="scientific">Argiope bruennichi</name>
    <name type="common">Wasp spider</name>
    <name type="synonym">Aranea bruennichi</name>
    <dbReference type="NCBI Taxonomy" id="94029"/>
    <lineage>
        <taxon>Eukaryota</taxon>
        <taxon>Metazoa</taxon>
        <taxon>Ecdysozoa</taxon>
        <taxon>Arthropoda</taxon>
        <taxon>Chelicerata</taxon>
        <taxon>Arachnida</taxon>
        <taxon>Araneae</taxon>
        <taxon>Araneomorphae</taxon>
        <taxon>Entelegynae</taxon>
        <taxon>Araneoidea</taxon>
        <taxon>Araneidae</taxon>
        <taxon>Argiope</taxon>
    </lineage>
</organism>
<dbReference type="Proteomes" id="UP000807504">
    <property type="component" value="Unassembled WGS sequence"/>
</dbReference>
<feature type="compositionally biased region" description="Basic and acidic residues" evidence="1">
    <location>
        <begin position="43"/>
        <end position="55"/>
    </location>
</feature>
<protein>
    <submittedName>
        <fullName evidence="2">Uncharacterized protein</fullName>
    </submittedName>
</protein>
<reference evidence="2" key="2">
    <citation type="submission" date="2020-06" db="EMBL/GenBank/DDBJ databases">
        <authorList>
            <person name="Sheffer M."/>
        </authorList>
    </citation>
    <scope>NUCLEOTIDE SEQUENCE</scope>
</reference>
<gene>
    <name evidence="2" type="ORF">HNY73_004091</name>
</gene>
<sequence length="129" mass="15156">MRRRVITRWAKEQEDRVWPTIRNNGRVEGEVAWLVDFERCEGRKGGGRGEGDTGVKEGWGGRGWGRRKTTSQHVVCYYKIERMTLKDSSLRISMLPYAPTYSPDTWKSAHDFMLPRTIHDLDRSTERWL</sequence>
<name>A0A8T0FMT7_ARGBR</name>
<comment type="caution">
    <text evidence="2">The sequence shown here is derived from an EMBL/GenBank/DDBJ whole genome shotgun (WGS) entry which is preliminary data.</text>
</comment>
<reference evidence="2" key="1">
    <citation type="journal article" date="2020" name="bioRxiv">
        <title>Chromosome-level reference genome of the European wasp spider Argiope bruennichi: a resource for studies on range expansion and evolutionary adaptation.</title>
        <authorList>
            <person name="Sheffer M.M."/>
            <person name="Hoppe A."/>
            <person name="Krehenwinkel H."/>
            <person name="Uhl G."/>
            <person name="Kuss A.W."/>
            <person name="Jensen L."/>
            <person name="Jensen C."/>
            <person name="Gillespie R.G."/>
            <person name="Hoff K.J."/>
            <person name="Prost S."/>
        </authorList>
    </citation>
    <scope>NUCLEOTIDE SEQUENCE</scope>
</reference>
<proteinExistence type="predicted"/>
<evidence type="ECO:0000313" key="3">
    <source>
        <dbReference type="Proteomes" id="UP000807504"/>
    </source>
</evidence>